<evidence type="ECO:0000259" key="3">
    <source>
        <dbReference type="Pfam" id="PF11954"/>
    </source>
</evidence>
<dbReference type="InterPro" id="IPR012338">
    <property type="entry name" value="Beta-lactam/transpept-like"/>
</dbReference>
<dbReference type="InterPro" id="IPR021860">
    <property type="entry name" value="Peptidase_S12_Pab87-rel_C"/>
</dbReference>
<dbReference type="Gene3D" id="2.40.128.600">
    <property type="match status" value="1"/>
</dbReference>
<evidence type="ECO:0000259" key="2">
    <source>
        <dbReference type="Pfam" id="PF00144"/>
    </source>
</evidence>
<feature type="domain" description="Beta-lactamase-related" evidence="2">
    <location>
        <begin position="51"/>
        <end position="375"/>
    </location>
</feature>
<dbReference type="PANTHER" id="PTHR46825:SF15">
    <property type="entry name" value="BETA-LACTAMASE-RELATED DOMAIN-CONTAINING PROTEIN"/>
    <property type="match status" value="1"/>
</dbReference>
<dbReference type="PROSITE" id="PS51257">
    <property type="entry name" value="PROKAR_LIPOPROTEIN"/>
    <property type="match status" value="1"/>
</dbReference>
<dbReference type="PANTHER" id="PTHR46825">
    <property type="entry name" value="D-ALANYL-D-ALANINE-CARBOXYPEPTIDASE/ENDOPEPTIDASE AMPH"/>
    <property type="match status" value="1"/>
</dbReference>
<dbReference type="Gene3D" id="3.40.710.10">
    <property type="entry name" value="DD-peptidase/beta-lactamase superfamily"/>
    <property type="match status" value="1"/>
</dbReference>
<reference evidence="5" key="1">
    <citation type="journal article" date="2019" name="Int. J. Syst. Evol. Microbiol.">
        <title>The Global Catalogue of Microorganisms (GCM) 10K type strain sequencing project: providing services to taxonomists for standard genome sequencing and annotation.</title>
        <authorList>
            <consortium name="The Broad Institute Genomics Platform"/>
            <consortium name="The Broad Institute Genome Sequencing Center for Infectious Disease"/>
            <person name="Wu L."/>
            <person name="Ma J."/>
        </authorList>
    </citation>
    <scope>NUCLEOTIDE SEQUENCE [LARGE SCALE GENOMIC DNA]</scope>
    <source>
        <strain evidence="5">NBRC 101365</strain>
    </source>
</reference>
<sequence length="523" mass="54825">MHDLLDRRSFVGWTGALAACAVATKALGATAGPSAGDAIPGDRIDKAIARLDELAAAIMAKTGIPGMAVCVVHGGKTAYSKGFGVRKAGASQPVDADTVFQLASLSKSLAATVVAQQVGKGAVTWDTPVAAKMPWFTLSDPWIGRHVTIGDMFSHRSGLPDHAGDDLEDFGFDRRTILERLRLLPLHGFRDIYAYTNFGLTAAAEAVATAAGKDWASLSEEVLYGPLGLSATSSRFADFERQPNRAVGHVRIEGAYRPGPQRMPDPQSPAGGVSSSANDLARWMAMVLAAGQFEGRRIVPAQALLPAFSAQMVAAKSATIDALPGLYGYGVGVGVTASGRIEISHSGAFALGAATRYAMIPALDIGIIVLTNASPCGGAETLGREFLDLVEVGSITRDWFALINPIFTAMLEPEGDLLGKSPPASAKAAAPLSSYTGTYGNAYFGDVDIAEAGNGLQLKIGPKASSYPLRHWDGDVFAIAPSSENEADGSLSSVRFVRTEGAPARELTVDYLDKNGLGRFERR</sequence>
<dbReference type="Pfam" id="PF11954">
    <property type="entry name" value="DUF3471"/>
    <property type="match status" value="1"/>
</dbReference>
<dbReference type="InterPro" id="IPR050491">
    <property type="entry name" value="AmpC-like"/>
</dbReference>
<dbReference type="InterPro" id="IPR006311">
    <property type="entry name" value="TAT_signal"/>
</dbReference>
<dbReference type="Pfam" id="PF00144">
    <property type="entry name" value="Beta-lactamase"/>
    <property type="match status" value="1"/>
</dbReference>
<protein>
    <submittedName>
        <fullName evidence="4">Serine hydrolase</fullName>
    </submittedName>
</protein>
<evidence type="ECO:0000313" key="5">
    <source>
        <dbReference type="Proteomes" id="UP001156882"/>
    </source>
</evidence>
<dbReference type="EMBL" id="BSPC01000075">
    <property type="protein sequence ID" value="GLS23529.1"/>
    <property type="molecule type" value="Genomic_DNA"/>
</dbReference>
<dbReference type="InterPro" id="IPR001466">
    <property type="entry name" value="Beta-lactam-related"/>
</dbReference>
<evidence type="ECO:0000256" key="1">
    <source>
        <dbReference type="SAM" id="MobiDB-lite"/>
    </source>
</evidence>
<dbReference type="Proteomes" id="UP001156882">
    <property type="component" value="Unassembled WGS sequence"/>
</dbReference>
<accession>A0ABQ6CTT7</accession>
<feature type="region of interest" description="Disordered" evidence="1">
    <location>
        <begin position="255"/>
        <end position="275"/>
    </location>
</feature>
<organism evidence="4 5">
    <name type="scientific">Labrys miyagiensis</name>
    <dbReference type="NCBI Taxonomy" id="346912"/>
    <lineage>
        <taxon>Bacteria</taxon>
        <taxon>Pseudomonadati</taxon>
        <taxon>Pseudomonadota</taxon>
        <taxon>Alphaproteobacteria</taxon>
        <taxon>Hyphomicrobiales</taxon>
        <taxon>Xanthobacteraceae</taxon>
        <taxon>Labrys</taxon>
    </lineage>
</organism>
<dbReference type="PROSITE" id="PS51318">
    <property type="entry name" value="TAT"/>
    <property type="match status" value="1"/>
</dbReference>
<keyword evidence="5" id="KW-1185">Reference proteome</keyword>
<dbReference type="RefSeq" id="WP_284316462.1">
    <property type="nucleotide sequence ID" value="NZ_BSPC01000075.1"/>
</dbReference>
<feature type="domain" description="Peptidase S12 Pab87-related C-terminal" evidence="3">
    <location>
        <begin position="422"/>
        <end position="488"/>
    </location>
</feature>
<dbReference type="SUPFAM" id="SSF56601">
    <property type="entry name" value="beta-lactamase/transpeptidase-like"/>
    <property type="match status" value="1"/>
</dbReference>
<comment type="caution">
    <text evidence="4">The sequence shown here is derived from an EMBL/GenBank/DDBJ whole genome shotgun (WGS) entry which is preliminary data.</text>
</comment>
<evidence type="ECO:0000313" key="4">
    <source>
        <dbReference type="EMBL" id="GLS23529.1"/>
    </source>
</evidence>
<name>A0ABQ6CTT7_9HYPH</name>
<keyword evidence="4" id="KW-0378">Hydrolase</keyword>
<proteinExistence type="predicted"/>
<dbReference type="GO" id="GO:0016787">
    <property type="term" value="F:hydrolase activity"/>
    <property type="evidence" value="ECO:0007669"/>
    <property type="project" value="UniProtKB-KW"/>
</dbReference>
<gene>
    <name evidence="4" type="ORF">GCM10007874_65500</name>
</gene>